<evidence type="ECO:0000313" key="2">
    <source>
        <dbReference type="Proteomes" id="UP001054821"/>
    </source>
</evidence>
<reference evidence="1 2" key="1">
    <citation type="journal article" date="2022" name="G3 (Bethesda)">
        <title>Whole-genome sequence and methylome profiling of the almond [Prunus dulcis (Mill.) D.A. Webb] cultivar 'Nonpareil'.</title>
        <authorList>
            <person name="D'Amico-Willman K.M."/>
            <person name="Ouma W.Z."/>
            <person name="Meulia T."/>
            <person name="Sideli G.M."/>
            <person name="Gradziel T.M."/>
            <person name="Fresnedo-Ramirez J."/>
        </authorList>
    </citation>
    <scope>NUCLEOTIDE SEQUENCE [LARGE SCALE GENOMIC DNA]</scope>
    <source>
        <strain evidence="1">Clone GOH B32 T37-40</strain>
    </source>
</reference>
<accession>A0AAD4ZY78</accession>
<name>A0AAD4ZY78_PRUDU</name>
<evidence type="ECO:0000313" key="1">
    <source>
        <dbReference type="EMBL" id="KAI5356470.1"/>
    </source>
</evidence>
<dbReference type="AlphaFoldDB" id="A0AAD4ZY78"/>
<sequence>MSEISTTSSGMSRYCACGTKIIRRTSWTDLNPVRRFDACDKIGIAEEVCIISSGWIMKLVQEENKWSLVCLEDLEQWRRKVEQRKNN</sequence>
<gene>
    <name evidence="1" type="ORF">L3X38_009366</name>
</gene>
<organism evidence="1 2">
    <name type="scientific">Prunus dulcis</name>
    <name type="common">Almond</name>
    <name type="synonym">Amygdalus dulcis</name>
    <dbReference type="NCBI Taxonomy" id="3755"/>
    <lineage>
        <taxon>Eukaryota</taxon>
        <taxon>Viridiplantae</taxon>
        <taxon>Streptophyta</taxon>
        <taxon>Embryophyta</taxon>
        <taxon>Tracheophyta</taxon>
        <taxon>Spermatophyta</taxon>
        <taxon>Magnoliopsida</taxon>
        <taxon>eudicotyledons</taxon>
        <taxon>Gunneridae</taxon>
        <taxon>Pentapetalae</taxon>
        <taxon>rosids</taxon>
        <taxon>fabids</taxon>
        <taxon>Rosales</taxon>
        <taxon>Rosaceae</taxon>
        <taxon>Amygdaloideae</taxon>
        <taxon>Amygdaleae</taxon>
        <taxon>Prunus</taxon>
    </lineage>
</organism>
<dbReference type="EMBL" id="JAJFAZ020000001">
    <property type="protein sequence ID" value="KAI5356470.1"/>
    <property type="molecule type" value="Genomic_DNA"/>
</dbReference>
<protein>
    <submittedName>
        <fullName evidence="1">Uncharacterized protein</fullName>
    </submittedName>
</protein>
<comment type="caution">
    <text evidence="1">The sequence shown here is derived from an EMBL/GenBank/DDBJ whole genome shotgun (WGS) entry which is preliminary data.</text>
</comment>
<dbReference type="Proteomes" id="UP001054821">
    <property type="component" value="Chromosome 1"/>
</dbReference>
<proteinExistence type="predicted"/>
<keyword evidence="2" id="KW-1185">Reference proteome</keyword>